<dbReference type="PRINTS" id="PR00126">
    <property type="entry name" value="ATPASEGAMMA"/>
</dbReference>
<proteinExistence type="inferred from homology"/>
<evidence type="ECO:0000256" key="7">
    <source>
        <dbReference type="ARBA" id="ARBA00023136"/>
    </source>
</evidence>
<reference evidence="12" key="1">
    <citation type="submission" date="2017-09" db="EMBL/GenBank/DDBJ databases">
        <title>Depth-based differentiation of microbial function through sediment-hosted aquifers and enrichment of novel symbionts in the deep terrestrial subsurface.</title>
        <authorList>
            <person name="Probst A.J."/>
            <person name="Ladd B."/>
            <person name="Jarett J.K."/>
            <person name="Geller-Mcgrath D.E."/>
            <person name="Sieber C.M.K."/>
            <person name="Emerson J.B."/>
            <person name="Anantharaman K."/>
            <person name="Thomas B.C."/>
            <person name="Malmstrom R."/>
            <person name="Stieglmeier M."/>
            <person name="Klingl A."/>
            <person name="Woyke T."/>
            <person name="Ryan C.M."/>
            <person name="Banfield J.F."/>
        </authorList>
    </citation>
    <scope>NUCLEOTIDE SEQUENCE [LARGE SCALE GENOMIC DNA]</scope>
</reference>
<evidence type="ECO:0000256" key="6">
    <source>
        <dbReference type="ARBA" id="ARBA00023065"/>
    </source>
</evidence>
<protein>
    <recommendedName>
        <fullName evidence="10">ATP synthase gamma chain</fullName>
    </recommendedName>
    <alternativeName>
        <fullName evidence="10">ATP synthase F1 sector gamma subunit</fullName>
    </alternativeName>
    <alternativeName>
        <fullName evidence="10">F-ATPase gamma subunit</fullName>
    </alternativeName>
</protein>
<dbReference type="GO" id="GO:0005886">
    <property type="term" value="C:plasma membrane"/>
    <property type="evidence" value="ECO:0007669"/>
    <property type="project" value="UniProtKB-SubCell"/>
</dbReference>
<dbReference type="EMBL" id="PFAK01000039">
    <property type="protein sequence ID" value="PIR96227.1"/>
    <property type="molecule type" value="Genomic_DNA"/>
</dbReference>
<dbReference type="Pfam" id="PF00231">
    <property type="entry name" value="ATP-synt"/>
    <property type="match status" value="1"/>
</dbReference>
<comment type="function">
    <text evidence="1 10">Produces ATP from ADP in the presence of a proton gradient across the membrane. The gamma chain is believed to be important in regulating ATPase activity and the flow of protons through the CF(0) complex.</text>
</comment>
<dbReference type="GO" id="GO:0046933">
    <property type="term" value="F:proton-transporting ATP synthase activity, rotational mechanism"/>
    <property type="evidence" value="ECO:0007669"/>
    <property type="project" value="UniProtKB-UniRule"/>
</dbReference>
<dbReference type="InterPro" id="IPR000131">
    <property type="entry name" value="ATP_synth_F1_gsu"/>
</dbReference>
<evidence type="ECO:0000313" key="11">
    <source>
        <dbReference type="EMBL" id="PIR96227.1"/>
    </source>
</evidence>
<keyword evidence="9 10" id="KW-0066">ATP synthesis</keyword>
<evidence type="ECO:0000256" key="10">
    <source>
        <dbReference type="HAMAP-Rule" id="MF_00815"/>
    </source>
</evidence>
<keyword evidence="5 10" id="KW-0375">Hydrogen ion transport</keyword>
<name>A0A2H0VAT4_9BACT</name>
<evidence type="ECO:0000256" key="1">
    <source>
        <dbReference type="ARBA" id="ARBA00003456"/>
    </source>
</evidence>
<dbReference type="InterPro" id="IPR035968">
    <property type="entry name" value="ATP_synth_F1_ATPase_gsu"/>
</dbReference>
<accession>A0A2H0VAT4</accession>
<organism evidence="11 12">
    <name type="scientific">Candidatus Doudnabacteria bacterium CG10_big_fil_rev_8_21_14_0_10_42_18</name>
    <dbReference type="NCBI Taxonomy" id="1974552"/>
    <lineage>
        <taxon>Bacteria</taxon>
        <taxon>Candidatus Doudnaibacteriota</taxon>
    </lineage>
</organism>
<dbReference type="NCBIfam" id="TIGR01146">
    <property type="entry name" value="ATPsyn_F1gamma"/>
    <property type="match status" value="1"/>
</dbReference>
<dbReference type="AlphaFoldDB" id="A0A2H0VAT4"/>
<keyword evidence="8 10" id="KW-0139">CF(1)</keyword>
<dbReference type="Gene3D" id="1.10.287.80">
    <property type="entry name" value="ATP synthase, gamma subunit, helix hairpin domain"/>
    <property type="match status" value="1"/>
</dbReference>
<evidence type="ECO:0000256" key="8">
    <source>
        <dbReference type="ARBA" id="ARBA00023196"/>
    </source>
</evidence>
<keyword evidence="4 10" id="KW-0813">Transport</keyword>
<comment type="subunit">
    <text evidence="10">F-type ATPases have 2 components, CF(1) - the catalytic core - and CF(0) - the membrane proton channel. CF(1) has five subunits: alpha(3), beta(3), gamma(1), delta(1), epsilon(1). CF(0) has three main subunits: a, b and c.</text>
</comment>
<sequence length="294" mass="33039">MPGTKELTNRIKSIKSTRKITRAMQLVSAAKMRKAQGAGVNSRAYAGQAWQLIQNLAQTLEIETDLFKTYPKAKKIGVLLLSTNKGLVGSLNLNLQAKIKELASEPEVISEIITYGKKGRQISVRLKQNVVADYEKQEKTLEVEGIYAISKFITEAYKTGQYKEIAIVYNHFLSTLRQKSIIKRLLPFSESLLQSAKEEMPYSIKEGYDYNYVFEPAPKNVLENLLPRIIESQIYQAILESNASEHSARMIMMKNATEAAGDLIADLTLTYNKIRQDKITTELAEITAGKIALE</sequence>
<dbReference type="PANTHER" id="PTHR11693">
    <property type="entry name" value="ATP SYNTHASE GAMMA CHAIN"/>
    <property type="match status" value="1"/>
</dbReference>
<dbReference type="PANTHER" id="PTHR11693:SF22">
    <property type="entry name" value="ATP SYNTHASE SUBUNIT GAMMA, MITOCHONDRIAL"/>
    <property type="match status" value="1"/>
</dbReference>
<keyword evidence="6 10" id="KW-0406">Ion transport</keyword>
<dbReference type="HAMAP" id="MF_00815">
    <property type="entry name" value="ATP_synth_gamma_bact"/>
    <property type="match status" value="1"/>
</dbReference>
<dbReference type="Gene3D" id="3.40.1380.10">
    <property type="match status" value="1"/>
</dbReference>
<evidence type="ECO:0000313" key="12">
    <source>
        <dbReference type="Proteomes" id="UP000230922"/>
    </source>
</evidence>
<evidence type="ECO:0000256" key="9">
    <source>
        <dbReference type="ARBA" id="ARBA00023310"/>
    </source>
</evidence>
<keyword evidence="7 10" id="KW-0472">Membrane</keyword>
<comment type="similarity">
    <text evidence="3 10">Belongs to the ATPase gamma chain family.</text>
</comment>
<dbReference type="GO" id="GO:0042777">
    <property type="term" value="P:proton motive force-driven plasma membrane ATP synthesis"/>
    <property type="evidence" value="ECO:0007669"/>
    <property type="project" value="UniProtKB-UniRule"/>
</dbReference>
<dbReference type="CDD" id="cd12151">
    <property type="entry name" value="F1-ATPase_gamma"/>
    <property type="match status" value="1"/>
</dbReference>
<dbReference type="Proteomes" id="UP000230922">
    <property type="component" value="Unassembled WGS sequence"/>
</dbReference>
<evidence type="ECO:0000256" key="2">
    <source>
        <dbReference type="ARBA" id="ARBA00004170"/>
    </source>
</evidence>
<dbReference type="SUPFAM" id="SSF52943">
    <property type="entry name" value="ATP synthase (F1-ATPase), gamma subunit"/>
    <property type="match status" value="1"/>
</dbReference>
<keyword evidence="10" id="KW-1003">Cell membrane</keyword>
<comment type="subcellular location">
    <subcellularLocation>
        <location evidence="10">Cell membrane</location>
        <topology evidence="10">Peripheral membrane protein</topology>
    </subcellularLocation>
    <subcellularLocation>
        <location evidence="2">Membrane</location>
        <topology evidence="2">Peripheral membrane protein</topology>
    </subcellularLocation>
</comment>
<dbReference type="GO" id="GO:0005524">
    <property type="term" value="F:ATP binding"/>
    <property type="evidence" value="ECO:0007669"/>
    <property type="project" value="UniProtKB-UniRule"/>
</dbReference>
<evidence type="ECO:0000256" key="3">
    <source>
        <dbReference type="ARBA" id="ARBA00007681"/>
    </source>
</evidence>
<gene>
    <name evidence="10 11" type="primary">atpG</name>
    <name evidence="11" type="ORF">COT92_02220</name>
</gene>
<evidence type="ECO:0000256" key="5">
    <source>
        <dbReference type="ARBA" id="ARBA00022781"/>
    </source>
</evidence>
<dbReference type="GO" id="GO:0045259">
    <property type="term" value="C:proton-transporting ATP synthase complex"/>
    <property type="evidence" value="ECO:0007669"/>
    <property type="project" value="UniProtKB-KW"/>
</dbReference>
<evidence type="ECO:0000256" key="4">
    <source>
        <dbReference type="ARBA" id="ARBA00022448"/>
    </source>
</evidence>
<comment type="caution">
    <text evidence="11">The sequence shown here is derived from an EMBL/GenBank/DDBJ whole genome shotgun (WGS) entry which is preliminary data.</text>
</comment>